<dbReference type="InParanoid" id="A0A177CUR1"/>
<feature type="region of interest" description="Disordered" evidence="1">
    <location>
        <begin position="103"/>
        <end position="144"/>
    </location>
</feature>
<sequence>MGGIPSIALSQRSTRSRKSKYRGKGKTKMPKHPNPNPTPGVYPHPSSFRSLCEYIDDDIRNKICNYDDDMDHFRADHEHSGEWCPIHQVGGLVAIAAPQHLSVKSSSPEPSASVPPSQDPSYWPSSSSQPLPRPPSPTHDEPFDEPLEITACTAIRSYLSPYPSSSSSSSSSNPLSPTQRAEIEAFIPATILRLPMMFRACALSSWAKYMHKQQLNSMQVMMRQMKKRKGSTQKVTVLPWDEGIEEWGGSFPAEAKELVSVTRGESLYTRVPQPQGLAKRKNSEEVTHETYFQAKQGGGEGCLDLNDGHAIGRDWACDHSGPVMLLYEQRDGGEEEEKMRKDSLFDRAVHVLKRAVPS</sequence>
<dbReference type="OrthoDB" id="3794876at2759"/>
<evidence type="ECO:0000256" key="1">
    <source>
        <dbReference type="SAM" id="MobiDB-lite"/>
    </source>
</evidence>
<gene>
    <name evidence="2" type="ORF">CC84DRAFT_1213842</name>
</gene>
<dbReference type="Proteomes" id="UP000077069">
    <property type="component" value="Unassembled WGS sequence"/>
</dbReference>
<accession>A0A177CUR1</accession>
<organism evidence="2 3">
    <name type="scientific">Paraphaeosphaeria sporulosa</name>
    <dbReference type="NCBI Taxonomy" id="1460663"/>
    <lineage>
        <taxon>Eukaryota</taxon>
        <taxon>Fungi</taxon>
        <taxon>Dikarya</taxon>
        <taxon>Ascomycota</taxon>
        <taxon>Pezizomycotina</taxon>
        <taxon>Dothideomycetes</taxon>
        <taxon>Pleosporomycetidae</taxon>
        <taxon>Pleosporales</taxon>
        <taxon>Massarineae</taxon>
        <taxon>Didymosphaeriaceae</taxon>
        <taxon>Paraphaeosphaeria</taxon>
    </lineage>
</organism>
<dbReference type="AlphaFoldDB" id="A0A177CUR1"/>
<reference evidence="2 3" key="1">
    <citation type="submission" date="2016-05" db="EMBL/GenBank/DDBJ databases">
        <title>Comparative analysis of secretome profiles of manganese(II)-oxidizing ascomycete fungi.</title>
        <authorList>
            <consortium name="DOE Joint Genome Institute"/>
            <person name="Zeiner C.A."/>
            <person name="Purvine S.O."/>
            <person name="Zink E.M."/>
            <person name="Wu S."/>
            <person name="Pasa-Tolic L."/>
            <person name="Chaput D.L."/>
            <person name="Haridas S."/>
            <person name="Grigoriev I.V."/>
            <person name="Santelli C.M."/>
            <person name="Hansel C.M."/>
        </authorList>
    </citation>
    <scope>NUCLEOTIDE SEQUENCE [LARGE SCALE GENOMIC DNA]</scope>
    <source>
        <strain evidence="2 3">AP3s5-JAC2a</strain>
    </source>
</reference>
<evidence type="ECO:0000313" key="2">
    <source>
        <dbReference type="EMBL" id="OAG10527.1"/>
    </source>
</evidence>
<name>A0A177CUR1_9PLEO</name>
<dbReference type="EMBL" id="KV441549">
    <property type="protein sequence ID" value="OAG10527.1"/>
    <property type="molecule type" value="Genomic_DNA"/>
</dbReference>
<dbReference type="GeneID" id="28766061"/>
<protein>
    <submittedName>
        <fullName evidence="2">Uncharacterized protein</fullName>
    </submittedName>
</protein>
<feature type="region of interest" description="Disordered" evidence="1">
    <location>
        <begin position="1"/>
        <end position="44"/>
    </location>
</feature>
<feature type="compositionally biased region" description="Basic residues" evidence="1">
    <location>
        <begin position="14"/>
        <end position="31"/>
    </location>
</feature>
<keyword evidence="3" id="KW-1185">Reference proteome</keyword>
<feature type="compositionally biased region" description="Pro residues" evidence="1">
    <location>
        <begin position="32"/>
        <end position="42"/>
    </location>
</feature>
<evidence type="ECO:0000313" key="3">
    <source>
        <dbReference type="Proteomes" id="UP000077069"/>
    </source>
</evidence>
<feature type="compositionally biased region" description="Low complexity" evidence="1">
    <location>
        <begin position="103"/>
        <end position="130"/>
    </location>
</feature>
<dbReference type="RefSeq" id="XP_018040892.1">
    <property type="nucleotide sequence ID" value="XM_018182575.1"/>
</dbReference>
<proteinExistence type="predicted"/>